<reference evidence="1" key="2">
    <citation type="journal article" date="2015" name="Fish Shellfish Immunol.">
        <title>Early steps in the European eel (Anguilla anguilla)-Vibrio vulnificus interaction in the gills: Role of the RtxA13 toxin.</title>
        <authorList>
            <person name="Callol A."/>
            <person name="Pajuelo D."/>
            <person name="Ebbesson L."/>
            <person name="Teles M."/>
            <person name="MacKenzie S."/>
            <person name="Amaro C."/>
        </authorList>
    </citation>
    <scope>NUCLEOTIDE SEQUENCE</scope>
</reference>
<protein>
    <submittedName>
        <fullName evidence="1">Uncharacterized protein</fullName>
    </submittedName>
</protein>
<sequence length="34" mass="3866">MCYKIHSEPENKTKSCFIIIFKSSHLTVCMAGAF</sequence>
<accession>A0A0E9SQC3</accession>
<dbReference type="AlphaFoldDB" id="A0A0E9SQC3"/>
<evidence type="ECO:0000313" key="1">
    <source>
        <dbReference type="EMBL" id="JAH43564.1"/>
    </source>
</evidence>
<reference evidence="1" key="1">
    <citation type="submission" date="2014-11" db="EMBL/GenBank/DDBJ databases">
        <authorList>
            <person name="Amaro Gonzalez C."/>
        </authorList>
    </citation>
    <scope>NUCLEOTIDE SEQUENCE</scope>
</reference>
<dbReference type="EMBL" id="GBXM01065013">
    <property type="protein sequence ID" value="JAH43564.1"/>
    <property type="molecule type" value="Transcribed_RNA"/>
</dbReference>
<proteinExistence type="predicted"/>
<organism evidence="1">
    <name type="scientific">Anguilla anguilla</name>
    <name type="common">European freshwater eel</name>
    <name type="synonym">Muraena anguilla</name>
    <dbReference type="NCBI Taxonomy" id="7936"/>
    <lineage>
        <taxon>Eukaryota</taxon>
        <taxon>Metazoa</taxon>
        <taxon>Chordata</taxon>
        <taxon>Craniata</taxon>
        <taxon>Vertebrata</taxon>
        <taxon>Euteleostomi</taxon>
        <taxon>Actinopterygii</taxon>
        <taxon>Neopterygii</taxon>
        <taxon>Teleostei</taxon>
        <taxon>Anguilliformes</taxon>
        <taxon>Anguillidae</taxon>
        <taxon>Anguilla</taxon>
    </lineage>
</organism>
<name>A0A0E9SQC3_ANGAN</name>